<proteinExistence type="predicted"/>
<reference evidence="5 6" key="1">
    <citation type="submission" date="2020-04" db="EMBL/GenBank/DDBJ databases">
        <authorList>
            <person name="Yoon J."/>
        </authorList>
    </citation>
    <scope>NUCLEOTIDE SEQUENCE [LARGE SCALE GENOMIC DNA]</scope>
    <source>
        <strain evidence="5 6">KMU-166</strain>
    </source>
</reference>
<keyword evidence="2" id="KW-0238">DNA-binding</keyword>
<keyword evidence="3" id="KW-0804">Transcription</keyword>
<dbReference type="Gene3D" id="1.10.10.60">
    <property type="entry name" value="Homeodomain-like"/>
    <property type="match status" value="1"/>
</dbReference>
<evidence type="ECO:0000313" key="5">
    <source>
        <dbReference type="EMBL" id="NKI18703.1"/>
    </source>
</evidence>
<dbReference type="SMART" id="SM00342">
    <property type="entry name" value="HTH_ARAC"/>
    <property type="match status" value="1"/>
</dbReference>
<dbReference type="InterPro" id="IPR009057">
    <property type="entry name" value="Homeodomain-like_sf"/>
</dbReference>
<dbReference type="SUPFAM" id="SSF46689">
    <property type="entry name" value="Homeodomain-like"/>
    <property type="match status" value="1"/>
</dbReference>
<gene>
    <name evidence="5" type="ORF">HCU74_14920</name>
</gene>
<name>A0ABX1GHQ0_9GAMM</name>
<keyword evidence="1" id="KW-0805">Transcription regulation</keyword>
<evidence type="ECO:0000256" key="1">
    <source>
        <dbReference type="ARBA" id="ARBA00023015"/>
    </source>
</evidence>
<dbReference type="PRINTS" id="PR00032">
    <property type="entry name" value="HTHARAC"/>
</dbReference>
<keyword evidence="6" id="KW-1185">Reference proteome</keyword>
<dbReference type="RefSeq" id="WP_168451215.1">
    <property type="nucleotide sequence ID" value="NZ_JAAWWK010000005.1"/>
</dbReference>
<sequence>MDACIKACRELLDEISSQGSLKSCVVDVLIGSPGAFPSIEQVAKKLEMSTRSLRRKLQQEGTSYQDLLQEVRLGLAKQYLRDKLSVEQIAELLGYSETSAFSRAFKGWTGKAPQEFRA</sequence>
<organism evidence="5 6">
    <name type="scientific">Spongiibacter thalassae</name>
    <dbReference type="NCBI Taxonomy" id="2721624"/>
    <lineage>
        <taxon>Bacteria</taxon>
        <taxon>Pseudomonadati</taxon>
        <taxon>Pseudomonadota</taxon>
        <taxon>Gammaproteobacteria</taxon>
        <taxon>Cellvibrionales</taxon>
        <taxon>Spongiibacteraceae</taxon>
        <taxon>Spongiibacter</taxon>
    </lineage>
</organism>
<dbReference type="InterPro" id="IPR018060">
    <property type="entry name" value="HTH_AraC"/>
</dbReference>
<protein>
    <submittedName>
        <fullName evidence="5">Helix-turn-helix transcriptional regulator</fullName>
    </submittedName>
</protein>
<evidence type="ECO:0000256" key="2">
    <source>
        <dbReference type="ARBA" id="ARBA00023125"/>
    </source>
</evidence>
<accession>A0ABX1GHQ0</accession>
<dbReference type="Proteomes" id="UP000765845">
    <property type="component" value="Unassembled WGS sequence"/>
</dbReference>
<evidence type="ECO:0000259" key="4">
    <source>
        <dbReference type="PROSITE" id="PS01124"/>
    </source>
</evidence>
<dbReference type="Pfam" id="PF12833">
    <property type="entry name" value="HTH_18"/>
    <property type="match status" value="1"/>
</dbReference>
<dbReference type="PANTHER" id="PTHR47894">
    <property type="entry name" value="HTH-TYPE TRANSCRIPTIONAL REGULATOR GADX"/>
    <property type="match status" value="1"/>
</dbReference>
<comment type="caution">
    <text evidence="5">The sequence shown here is derived from an EMBL/GenBank/DDBJ whole genome shotgun (WGS) entry which is preliminary data.</text>
</comment>
<evidence type="ECO:0000256" key="3">
    <source>
        <dbReference type="ARBA" id="ARBA00023163"/>
    </source>
</evidence>
<feature type="domain" description="HTH araC/xylS-type" evidence="4">
    <location>
        <begin position="38"/>
        <end position="118"/>
    </location>
</feature>
<evidence type="ECO:0000313" key="6">
    <source>
        <dbReference type="Proteomes" id="UP000765845"/>
    </source>
</evidence>
<dbReference type="InterPro" id="IPR020449">
    <property type="entry name" value="Tscrpt_reg_AraC-type_HTH"/>
</dbReference>
<dbReference type="PANTHER" id="PTHR47894:SF1">
    <property type="entry name" value="HTH-TYPE TRANSCRIPTIONAL REGULATOR VQSM"/>
    <property type="match status" value="1"/>
</dbReference>
<dbReference type="PROSITE" id="PS01124">
    <property type="entry name" value="HTH_ARAC_FAMILY_2"/>
    <property type="match status" value="1"/>
</dbReference>
<dbReference type="EMBL" id="JAAWWK010000005">
    <property type="protein sequence ID" value="NKI18703.1"/>
    <property type="molecule type" value="Genomic_DNA"/>
</dbReference>